<feature type="compositionally biased region" description="Low complexity" evidence="1">
    <location>
        <begin position="225"/>
        <end position="236"/>
    </location>
</feature>
<gene>
    <name evidence="2" type="ORF">B0H17DRAFT_1230917</name>
</gene>
<dbReference type="AlphaFoldDB" id="A0AAD7AZE4"/>
<dbReference type="EMBL" id="JARKIE010001186">
    <property type="protein sequence ID" value="KAJ7604903.1"/>
    <property type="molecule type" value="Genomic_DNA"/>
</dbReference>
<keyword evidence="3" id="KW-1185">Reference proteome</keyword>
<evidence type="ECO:0000256" key="1">
    <source>
        <dbReference type="SAM" id="MobiDB-lite"/>
    </source>
</evidence>
<evidence type="ECO:0000313" key="2">
    <source>
        <dbReference type="EMBL" id="KAJ7604903.1"/>
    </source>
</evidence>
<reference evidence="2" key="1">
    <citation type="submission" date="2023-03" db="EMBL/GenBank/DDBJ databases">
        <title>Massive genome expansion in bonnet fungi (Mycena s.s.) driven by repeated elements and novel gene families across ecological guilds.</title>
        <authorList>
            <consortium name="Lawrence Berkeley National Laboratory"/>
            <person name="Harder C.B."/>
            <person name="Miyauchi S."/>
            <person name="Viragh M."/>
            <person name="Kuo A."/>
            <person name="Thoen E."/>
            <person name="Andreopoulos B."/>
            <person name="Lu D."/>
            <person name="Skrede I."/>
            <person name="Drula E."/>
            <person name="Henrissat B."/>
            <person name="Morin E."/>
            <person name="Kohler A."/>
            <person name="Barry K."/>
            <person name="LaButti K."/>
            <person name="Morin E."/>
            <person name="Salamov A."/>
            <person name="Lipzen A."/>
            <person name="Mereny Z."/>
            <person name="Hegedus B."/>
            <person name="Baldrian P."/>
            <person name="Stursova M."/>
            <person name="Weitz H."/>
            <person name="Taylor A."/>
            <person name="Grigoriev I.V."/>
            <person name="Nagy L.G."/>
            <person name="Martin F."/>
            <person name="Kauserud H."/>
        </authorList>
    </citation>
    <scope>NUCLEOTIDE SEQUENCE</scope>
    <source>
        <strain evidence="2">CBHHK067</strain>
    </source>
</reference>
<evidence type="ECO:0000313" key="3">
    <source>
        <dbReference type="Proteomes" id="UP001221757"/>
    </source>
</evidence>
<sequence length="247" mass="26462">MRLHRAAGRYGRPRRAAEKSGAILPVPHALPAGPPGLVVFQLAPGGSPGRSAETERTSSGMGGMGGSMRPPGKSGLTFDHILSRLQGELTKSRETGQDLQILSGAMNEIQDTLGGSLPPTLPLYPHVLPPVHPPQPSQPYHPHHSCTRHAPENTANGAVALFDLQSQLMTTQSSLATHVDKIRALEDVFAEQETIKQEGKCACSGILSAFYDRGRRPARTRASRRAGSTSRTTRATRTARTRMRAAS</sequence>
<accession>A0AAD7AZE4</accession>
<name>A0AAD7AZE4_MYCRO</name>
<organism evidence="2 3">
    <name type="scientific">Mycena rosella</name>
    <name type="common">Pink bonnet</name>
    <name type="synonym">Agaricus rosellus</name>
    <dbReference type="NCBI Taxonomy" id="1033263"/>
    <lineage>
        <taxon>Eukaryota</taxon>
        <taxon>Fungi</taxon>
        <taxon>Dikarya</taxon>
        <taxon>Basidiomycota</taxon>
        <taxon>Agaricomycotina</taxon>
        <taxon>Agaricomycetes</taxon>
        <taxon>Agaricomycetidae</taxon>
        <taxon>Agaricales</taxon>
        <taxon>Marasmiineae</taxon>
        <taxon>Mycenaceae</taxon>
        <taxon>Mycena</taxon>
    </lineage>
</organism>
<feature type="region of interest" description="Disordered" evidence="1">
    <location>
        <begin position="214"/>
        <end position="247"/>
    </location>
</feature>
<feature type="compositionally biased region" description="Basic residues" evidence="1">
    <location>
        <begin position="237"/>
        <end position="247"/>
    </location>
</feature>
<proteinExistence type="predicted"/>
<comment type="caution">
    <text evidence="2">The sequence shown here is derived from an EMBL/GenBank/DDBJ whole genome shotgun (WGS) entry which is preliminary data.</text>
</comment>
<dbReference type="Proteomes" id="UP001221757">
    <property type="component" value="Unassembled WGS sequence"/>
</dbReference>
<feature type="region of interest" description="Disordered" evidence="1">
    <location>
        <begin position="43"/>
        <end position="71"/>
    </location>
</feature>
<protein>
    <submittedName>
        <fullName evidence="2">Uncharacterized protein</fullName>
    </submittedName>
</protein>